<keyword evidence="5" id="KW-0378">Hydrolase</keyword>
<dbReference type="Gene3D" id="3.40.50.300">
    <property type="entry name" value="P-loop containing nucleotide triphosphate hydrolases"/>
    <property type="match status" value="1"/>
</dbReference>
<dbReference type="InterPro" id="IPR008949">
    <property type="entry name" value="Isoprenoid_synthase_dom_sf"/>
</dbReference>
<dbReference type="GO" id="GO:0003924">
    <property type="term" value="F:GTPase activity"/>
    <property type="evidence" value="ECO:0007669"/>
    <property type="project" value="TreeGrafter"/>
</dbReference>
<dbReference type="InterPro" id="IPR030228">
    <property type="entry name" value="Gpn3"/>
</dbReference>
<reference evidence="9" key="1">
    <citation type="submission" date="2020-11" db="EMBL/GenBank/DDBJ databases">
        <authorList>
            <person name="Tran Van P."/>
        </authorList>
    </citation>
    <scope>NUCLEOTIDE SEQUENCE</scope>
</reference>
<dbReference type="EMBL" id="OB664033">
    <property type="protein sequence ID" value="CAD7231927.1"/>
    <property type="molecule type" value="Genomic_DNA"/>
</dbReference>
<dbReference type="InterPro" id="IPR027417">
    <property type="entry name" value="P-loop_NTPase"/>
</dbReference>
<gene>
    <name evidence="9" type="ORF">CTOB1V02_LOCUS9770</name>
</gene>
<dbReference type="InterPro" id="IPR004130">
    <property type="entry name" value="Gpn"/>
</dbReference>
<feature type="region of interest" description="Disordered" evidence="8">
    <location>
        <begin position="300"/>
        <end position="333"/>
    </location>
</feature>
<evidence type="ECO:0000313" key="9">
    <source>
        <dbReference type="EMBL" id="CAD7231927.1"/>
    </source>
</evidence>
<feature type="region of interest" description="Disordered" evidence="8">
    <location>
        <begin position="72"/>
        <end position="111"/>
    </location>
</feature>
<comment type="function">
    <text evidence="1">Small GTPase required for proper localization of RNA polymerase II (RNAPII). May act at an RNAP assembly step prior to nuclear import.</text>
</comment>
<dbReference type="PANTHER" id="PTHR21231">
    <property type="entry name" value="XPA-BINDING PROTEIN 1-RELATED"/>
    <property type="match status" value="1"/>
</dbReference>
<evidence type="ECO:0000256" key="7">
    <source>
        <dbReference type="ARBA" id="ARBA00029702"/>
    </source>
</evidence>
<dbReference type="Pfam" id="PF00494">
    <property type="entry name" value="SQS_PSY"/>
    <property type="match status" value="1"/>
</dbReference>
<name>A0A7R8WMS0_9CRUS</name>
<evidence type="ECO:0000256" key="3">
    <source>
        <dbReference type="ARBA" id="ARBA00014587"/>
    </source>
</evidence>
<dbReference type="OrthoDB" id="5839at2759"/>
<protein>
    <recommendedName>
        <fullName evidence="3">GPN-loop GTPase 3</fullName>
    </recommendedName>
    <alternativeName>
        <fullName evidence="7">ATP-binding domain 1 family member C</fullName>
    </alternativeName>
</protein>
<dbReference type="GO" id="GO:0005525">
    <property type="term" value="F:GTP binding"/>
    <property type="evidence" value="ECO:0007669"/>
    <property type="project" value="UniProtKB-KW"/>
</dbReference>
<dbReference type="FunFam" id="3.40.50.300:FF:000616">
    <property type="entry name" value="GPN-loop GTPase 3"/>
    <property type="match status" value="1"/>
</dbReference>
<dbReference type="SUPFAM" id="SSF48576">
    <property type="entry name" value="Terpenoid synthases"/>
    <property type="match status" value="1"/>
</dbReference>
<dbReference type="SUPFAM" id="SSF52540">
    <property type="entry name" value="P-loop containing nucleoside triphosphate hydrolases"/>
    <property type="match status" value="1"/>
</dbReference>
<evidence type="ECO:0000256" key="1">
    <source>
        <dbReference type="ARBA" id="ARBA00002411"/>
    </source>
</evidence>
<dbReference type="InterPro" id="IPR002060">
    <property type="entry name" value="Squ/phyt_synthse"/>
</dbReference>
<dbReference type="Gene3D" id="1.10.600.10">
    <property type="entry name" value="Farnesyl Diphosphate Synthase"/>
    <property type="match status" value="1"/>
</dbReference>
<organism evidence="9">
    <name type="scientific">Cyprideis torosa</name>
    <dbReference type="NCBI Taxonomy" id="163714"/>
    <lineage>
        <taxon>Eukaryota</taxon>
        <taxon>Metazoa</taxon>
        <taxon>Ecdysozoa</taxon>
        <taxon>Arthropoda</taxon>
        <taxon>Crustacea</taxon>
        <taxon>Oligostraca</taxon>
        <taxon>Ostracoda</taxon>
        <taxon>Podocopa</taxon>
        <taxon>Podocopida</taxon>
        <taxon>Cytherocopina</taxon>
        <taxon>Cytheroidea</taxon>
        <taxon>Cytherideidae</taxon>
        <taxon>Cyprideis</taxon>
    </lineage>
</organism>
<evidence type="ECO:0000256" key="5">
    <source>
        <dbReference type="ARBA" id="ARBA00022801"/>
    </source>
</evidence>
<sequence>MVSPRTPGAVNTFSVQRGAVGGRPQFPQMDSDEEEGCLSLGIGRGASALRSPMVSPIGRGLAVLNQSAKGRALVDPGGPGLGRGSISPGRGNLGSLTKQDNDSRPGANSPKMNGAVCQRLFAMSHQRFPGVIDLDKLPHRWKSSASSSKKNQSGKTTSVSFCLDLLRQTDYEGYLCTLLVPIDVRPHVVAIRSFSGELSRVQDLTTDQNIARMRFAFWKDALEGIYSGRPPLDSPVIVALSKAVREKTLDRKLLFNLISSRMGLLDKRSFNSIQETEEYGIKAFGSMNELILECFNSESGGSKRNEDHAIIFSPRTEKEENNTTSSSTLSNSSSKRSSAALAKVDKSCCICLGKAQSLVILMRSLPGPLPSMLPLSLLAEYKISQESLRKKKSTDGTRSMVRELTNRAKGNLQLGLAMASKLPSEYRVGLLSALCLKDYLHRLESYMPRYGQLVMGPAGSGKSTYCATLQKHGEATYRSIHVVNLDPAAEEFSYNPSVDIRELIQVEDVMEDEELKLGPNGALVYCMEFLLENLDWLEDELNEVGEDEYFIFDCPGQIELYTHMAVMKRVVDALQSWNFRLSGVFLIDSNFMVEGSKFLSGSMAALSTMVNLELPHVNVLSKMDLLSHQGKQTLSSFLDPDCSELLTDPDNLPSNTSEVERWWTGKFQKLSHALGRLIEDFSLVQYLPLDITDEDNIAEVLLAIDMIIQYGEDADVKVKDFQDEETVECEKLD</sequence>
<comment type="similarity">
    <text evidence="2">Belongs to the GPN-loop GTPase family.</text>
</comment>
<evidence type="ECO:0000256" key="4">
    <source>
        <dbReference type="ARBA" id="ARBA00022741"/>
    </source>
</evidence>
<evidence type="ECO:0000256" key="6">
    <source>
        <dbReference type="ARBA" id="ARBA00023134"/>
    </source>
</evidence>
<dbReference type="PANTHER" id="PTHR21231:SF7">
    <property type="entry name" value="GPN-LOOP GTPASE 3"/>
    <property type="match status" value="1"/>
</dbReference>
<keyword evidence="6" id="KW-0342">GTP-binding</keyword>
<evidence type="ECO:0000256" key="8">
    <source>
        <dbReference type="SAM" id="MobiDB-lite"/>
    </source>
</evidence>
<feature type="compositionally biased region" description="Basic and acidic residues" evidence="8">
    <location>
        <begin position="301"/>
        <end position="321"/>
    </location>
</feature>
<dbReference type="Pfam" id="PF03029">
    <property type="entry name" value="ATP_bind_1"/>
    <property type="match status" value="1"/>
</dbReference>
<feature type="compositionally biased region" description="Low complexity" evidence="8">
    <location>
        <begin position="322"/>
        <end position="333"/>
    </location>
</feature>
<dbReference type="CDD" id="cd17872">
    <property type="entry name" value="GPN3"/>
    <property type="match status" value="1"/>
</dbReference>
<accession>A0A7R8WMS0</accession>
<keyword evidence="4" id="KW-0547">Nucleotide-binding</keyword>
<dbReference type="AlphaFoldDB" id="A0A7R8WMS0"/>
<proteinExistence type="inferred from homology"/>
<evidence type="ECO:0000256" key="2">
    <source>
        <dbReference type="ARBA" id="ARBA00005290"/>
    </source>
</evidence>